<dbReference type="Proteomes" id="UP000255467">
    <property type="component" value="Unassembled WGS sequence"/>
</dbReference>
<dbReference type="RefSeq" id="WP_039809786.1">
    <property type="nucleotide sequence ID" value="NZ_UGRY01000002.1"/>
</dbReference>
<dbReference type="InterPro" id="IPR025734">
    <property type="entry name" value="EspG"/>
</dbReference>
<comment type="subcellular location">
    <subcellularLocation>
        <location evidence="1">Cytoplasm</location>
    </subcellularLocation>
</comment>
<reference evidence="5 6" key="1">
    <citation type="submission" date="2018-06" db="EMBL/GenBank/DDBJ databases">
        <authorList>
            <consortium name="Pathogen Informatics"/>
            <person name="Doyle S."/>
        </authorList>
    </citation>
    <scope>NUCLEOTIDE SEQUENCE [LARGE SCALE GENOMIC DNA]</scope>
    <source>
        <strain evidence="5 6">NCTC1934</strain>
    </source>
</reference>
<evidence type="ECO:0008006" key="7">
    <source>
        <dbReference type="Google" id="ProtNLM"/>
    </source>
</evidence>
<evidence type="ECO:0000313" key="5">
    <source>
        <dbReference type="EMBL" id="SUA76600.1"/>
    </source>
</evidence>
<evidence type="ECO:0000256" key="1">
    <source>
        <dbReference type="ARBA" id="ARBA00004496"/>
    </source>
</evidence>
<evidence type="ECO:0000256" key="4">
    <source>
        <dbReference type="ARBA" id="ARBA00023186"/>
    </source>
</evidence>
<evidence type="ECO:0000256" key="3">
    <source>
        <dbReference type="ARBA" id="ARBA00022490"/>
    </source>
</evidence>
<accession>A0A378YJ72</accession>
<keyword evidence="6" id="KW-1185">Reference proteome</keyword>
<proteinExistence type="inferred from homology"/>
<dbReference type="OrthoDB" id="4561431at2"/>
<evidence type="ECO:0000256" key="2">
    <source>
        <dbReference type="ARBA" id="ARBA00006411"/>
    </source>
</evidence>
<gene>
    <name evidence="5" type="ORF">NCTC1934_02622</name>
</gene>
<dbReference type="Pfam" id="PF14011">
    <property type="entry name" value="ESX-1_EspG"/>
    <property type="match status" value="1"/>
</dbReference>
<keyword evidence="4" id="KW-0143">Chaperone</keyword>
<dbReference type="STRING" id="1406858.GCA_000710895_07256"/>
<dbReference type="EMBL" id="UGRY01000002">
    <property type="protein sequence ID" value="SUA76600.1"/>
    <property type="molecule type" value="Genomic_DNA"/>
</dbReference>
<evidence type="ECO:0000313" key="6">
    <source>
        <dbReference type="Proteomes" id="UP000255467"/>
    </source>
</evidence>
<keyword evidence="3" id="KW-0963">Cytoplasm</keyword>
<organism evidence="5 6">
    <name type="scientific">Nocardia otitidiscaviarum</name>
    <dbReference type="NCBI Taxonomy" id="1823"/>
    <lineage>
        <taxon>Bacteria</taxon>
        <taxon>Bacillati</taxon>
        <taxon>Actinomycetota</taxon>
        <taxon>Actinomycetes</taxon>
        <taxon>Mycobacteriales</taxon>
        <taxon>Nocardiaceae</taxon>
        <taxon>Nocardia</taxon>
    </lineage>
</organism>
<dbReference type="AlphaFoldDB" id="A0A378YJ72"/>
<name>A0A378YJ72_9NOCA</name>
<comment type="similarity">
    <text evidence="2">Belongs to the EspG family.</text>
</comment>
<protein>
    <recommendedName>
        <fullName evidence="7">ESX secretion-associated protein EspG</fullName>
    </recommendedName>
</protein>
<sequence length="262" mass="29003">MRWEFTDVEFKALCDRHLDGFMPPPLVFTSRTLGADEFDRELMEAGTRLAERVGPGFASVFETVVRPEVRVYSSTWTDGDIGNPRKRIRVHGARRGRRAVLITQLPGETVYHSGGYTLTECGPEALAARMVAELPPAEAARGPSVPIVIDGVRERADVGARSSILDPFDDTMEPSSAAWWAEPAAWSGAIQVLQARSQYGPRGIAESTMLWRDIPDDGRYLIDFAEAEPRAVGANAGKLAEHIEQHVDRILRHMVDHGEEVQ</sequence>